<proteinExistence type="inferred from homology"/>
<evidence type="ECO:0000313" key="12">
    <source>
        <dbReference type="Proteomes" id="UP000184694"/>
    </source>
</evidence>
<evidence type="ECO:0000256" key="3">
    <source>
        <dbReference type="ARBA" id="ARBA00019010"/>
    </source>
</evidence>
<keyword evidence="9" id="KW-0460">Magnesium</keyword>
<evidence type="ECO:0000256" key="2">
    <source>
        <dbReference type="ARBA" id="ARBA00007599"/>
    </source>
</evidence>
<protein>
    <recommendedName>
        <fullName evidence="3">tRNA threonylcarbamoyladenosine biosynthesis protein TsaE</fullName>
    </recommendedName>
    <alternativeName>
        <fullName evidence="10">t(6)A37 threonylcarbamoyladenosine biosynthesis protein TsaE</fullName>
    </alternativeName>
</protein>
<dbReference type="Pfam" id="PF02367">
    <property type="entry name" value="TsaE"/>
    <property type="match status" value="1"/>
</dbReference>
<keyword evidence="12" id="KW-1185">Reference proteome</keyword>
<evidence type="ECO:0000313" key="11">
    <source>
        <dbReference type="EMBL" id="SIN75962.1"/>
    </source>
</evidence>
<dbReference type="Gene3D" id="3.40.50.300">
    <property type="entry name" value="P-loop containing nucleotide triphosphate hydrolases"/>
    <property type="match status" value="1"/>
</dbReference>
<dbReference type="GO" id="GO:0046872">
    <property type="term" value="F:metal ion binding"/>
    <property type="evidence" value="ECO:0007669"/>
    <property type="project" value="UniProtKB-KW"/>
</dbReference>
<keyword evidence="8" id="KW-0067">ATP-binding</keyword>
<dbReference type="InterPro" id="IPR027417">
    <property type="entry name" value="P-loop_NTPase"/>
</dbReference>
<sequence length="163" mass="18235">MLLYLKNTEETELLGKYIAQALVSTDPVQTLLFKGTLGSGKTTLIRSLVQHLPGGDEAEVSSPSFNVYNLYPTTPETAHYDLYRLAGGSVDESFHELIDEQQTLMLIEWAEHLPEQEYPNEWLQFTWVPCEEGRQINILVKGAGATRVIEALKPLVTSMQVAP</sequence>
<evidence type="ECO:0000256" key="7">
    <source>
        <dbReference type="ARBA" id="ARBA00022741"/>
    </source>
</evidence>
<dbReference type="AlphaFoldDB" id="A0A1N6DYX9"/>
<accession>A0A1N6DYX9</accession>
<dbReference type="OrthoDB" id="9815896at2"/>
<evidence type="ECO:0000256" key="4">
    <source>
        <dbReference type="ARBA" id="ARBA00022490"/>
    </source>
</evidence>
<evidence type="ECO:0000256" key="1">
    <source>
        <dbReference type="ARBA" id="ARBA00004496"/>
    </source>
</evidence>
<keyword evidence="6" id="KW-0479">Metal-binding</keyword>
<keyword evidence="7" id="KW-0547">Nucleotide-binding</keyword>
<dbReference type="RefSeq" id="WP_074215443.1">
    <property type="nucleotide sequence ID" value="NZ_FSRG01000003.1"/>
</dbReference>
<dbReference type="GO" id="GO:0005524">
    <property type="term" value="F:ATP binding"/>
    <property type="evidence" value="ECO:0007669"/>
    <property type="project" value="UniProtKB-KW"/>
</dbReference>
<dbReference type="GO" id="GO:0005737">
    <property type="term" value="C:cytoplasm"/>
    <property type="evidence" value="ECO:0007669"/>
    <property type="project" value="UniProtKB-SubCell"/>
</dbReference>
<name>A0A1N6DYX9_9BACT</name>
<gene>
    <name evidence="11" type="ORF">SAMN02745161_0586</name>
</gene>
<dbReference type="PANTHER" id="PTHR33540:SF2">
    <property type="entry name" value="TRNA THREONYLCARBAMOYLADENOSINE BIOSYNTHESIS PROTEIN TSAE"/>
    <property type="match status" value="1"/>
</dbReference>
<dbReference type="SUPFAM" id="SSF52540">
    <property type="entry name" value="P-loop containing nucleoside triphosphate hydrolases"/>
    <property type="match status" value="1"/>
</dbReference>
<comment type="similarity">
    <text evidence="2">Belongs to the TsaE family.</text>
</comment>
<dbReference type="EMBL" id="FSRG01000003">
    <property type="protein sequence ID" value="SIN75962.1"/>
    <property type="molecule type" value="Genomic_DNA"/>
</dbReference>
<comment type="subcellular location">
    <subcellularLocation>
        <location evidence="1">Cytoplasm</location>
    </subcellularLocation>
</comment>
<evidence type="ECO:0000256" key="9">
    <source>
        <dbReference type="ARBA" id="ARBA00022842"/>
    </source>
</evidence>
<dbReference type="PANTHER" id="PTHR33540">
    <property type="entry name" value="TRNA THREONYLCARBAMOYLADENOSINE BIOSYNTHESIS PROTEIN TSAE"/>
    <property type="match status" value="1"/>
</dbReference>
<dbReference type="GO" id="GO:0002949">
    <property type="term" value="P:tRNA threonylcarbamoyladenosine modification"/>
    <property type="evidence" value="ECO:0007669"/>
    <property type="project" value="InterPro"/>
</dbReference>
<organism evidence="11 12">
    <name type="scientific">Halodesulfovibrio marinisediminis DSM 17456</name>
    <dbReference type="NCBI Taxonomy" id="1121457"/>
    <lineage>
        <taxon>Bacteria</taxon>
        <taxon>Pseudomonadati</taxon>
        <taxon>Thermodesulfobacteriota</taxon>
        <taxon>Desulfovibrionia</taxon>
        <taxon>Desulfovibrionales</taxon>
        <taxon>Desulfovibrionaceae</taxon>
        <taxon>Halodesulfovibrio</taxon>
    </lineage>
</organism>
<reference evidence="12" key="1">
    <citation type="submission" date="2016-11" db="EMBL/GenBank/DDBJ databases">
        <authorList>
            <person name="Varghese N."/>
            <person name="Submissions S."/>
        </authorList>
    </citation>
    <scope>NUCLEOTIDE SEQUENCE [LARGE SCALE GENOMIC DNA]</scope>
    <source>
        <strain evidence="12">DSM 17456</strain>
    </source>
</reference>
<dbReference type="Proteomes" id="UP000184694">
    <property type="component" value="Unassembled WGS sequence"/>
</dbReference>
<keyword evidence="5" id="KW-0819">tRNA processing</keyword>
<dbReference type="InterPro" id="IPR003442">
    <property type="entry name" value="T6A_TsaE"/>
</dbReference>
<evidence type="ECO:0000256" key="10">
    <source>
        <dbReference type="ARBA" id="ARBA00032441"/>
    </source>
</evidence>
<evidence type="ECO:0000256" key="8">
    <source>
        <dbReference type="ARBA" id="ARBA00022840"/>
    </source>
</evidence>
<evidence type="ECO:0000256" key="6">
    <source>
        <dbReference type="ARBA" id="ARBA00022723"/>
    </source>
</evidence>
<evidence type="ECO:0000256" key="5">
    <source>
        <dbReference type="ARBA" id="ARBA00022694"/>
    </source>
</evidence>
<dbReference type="STRING" id="1121457.SAMN02745161_0586"/>
<dbReference type="NCBIfam" id="TIGR00150">
    <property type="entry name" value="T6A_YjeE"/>
    <property type="match status" value="1"/>
</dbReference>
<keyword evidence="4" id="KW-0963">Cytoplasm</keyword>